<organism evidence="4 5">
    <name type="scientific">Edhazardia aedis (strain USNM 41457)</name>
    <name type="common">Microsporidian parasite</name>
    <dbReference type="NCBI Taxonomy" id="1003232"/>
    <lineage>
        <taxon>Eukaryota</taxon>
        <taxon>Fungi</taxon>
        <taxon>Fungi incertae sedis</taxon>
        <taxon>Microsporidia</taxon>
        <taxon>Edhazardia</taxon>
    </lineage>
</organism>
<dbReference type="OMA" id="QHMMAFI"/>
<dbReference type="InterPro" id="IPR038495">
    <property type="entry name" value="ATPase_E_C"/>
</dbReference>
<dbReference type="VEuPathDB" id="MicrosporidiaDB:EDEG_01412"/>
<dbReference type="Proteomes" id="UP000003163">
    <property type="component" value="Unassembled WGS sequence"/>
</dbReference>
<accession>J9DP38</accession>
<keyword evidence="2" id="KW-0813">Transport</keyword>
<evidence type="ECO:0000256" key="1">
    <source>
        <dbReference type="ARBA" id="ARBA00005901"/>
    </source>
</evidence>
<keyword evidence="3" id="KW-0406">Ion transport</keyword>
<comment type="similarity">
    <text evidence="1">Belongs to the V-ATPase E subunit family.</text>
</comment>
<dbReference type="GO" id="GO:0046961">
    <property type="term" value="F:proton-transporting ATPase activity, rotational mechanism"/>
    <property type="evidence" value="ECO:0007669"/>
    <property type="project" value="InterPro"/>
</dbReference>
<evidence type="ECO:0000256" key="2">
    <source>
        <dbReference type="ARBA" id="ARBA00022448"/>
    </source>
</evidence>
<dbReference type="AlphaFoldDB" id="J9DP38"/>
<evidence type="ECO:0008006" key="6">
    <source>
        <dbReference type="Google" id="ProtNLM"/>
    </source>
</evidence>
<name>J9DP38_EDHAE</name>
<sequence>MQETAEDNQKQDIKRMVTFIHHEAKEKAKEIKTQAMEDYNTEKAKTILKEKDAIEKAFRKQERKIILKKVKSISDIKNQHRIEYLNYKENIVETFLSKVRQSLKNKKLVKSVFLDCLNSIGEKNLVFYVLDQDKENARLWGKDAKVNFKIEKLDDKFLGGIIIKSEDGRTTCDNSYLARLNSIKERYLFKIANVIFR</sequence>
<dbReference type="GO" id="GO:0033178">
    <property type="term" value="C:proton-transporting two-sector ATPase complex, catalytic domain"/>
    <property type="evidence" value="ECO:0007669"/>
    <property type="project" value="InterPro"/>
</dbReference>
<comment type="caution">
    <text evidence="4">The sequence shown here is derived from an EMBL/GenBank/DDBJ whole genome shotgun (WGS) entry which is preliminary data.</text>
</comment>
<dbReference type="Gene3D" id="3.30.2320.30">
    <property type="entry name" value="ATP synthase, E subunit, C-terminal"/>
    <property type="match status" value="1"/>
</dbReference>
<dbReference type="InterPro" id="IPR002842">
    <property type="entry name" value="ATPase_V1_Esu"/>
</dbReference>
<dbReference type="FunCoup" id="J9DP38">
    <property type="interactions" value="92"/>
</dbReference>
<dbReference type="InParanoid" id="J9DP38"/>
<reference evidence="5" key="2">
    <citation type="submission" date="2015-07" db="EMBL/GenBank/DDBJ databases">
        <title>Contrasting host-pathogen interactions and genome evolution in two generalist and specialist microsporidian pathogens of mosquitoes.</title>
        <authorList>
            <consortium name="The Broad Institute Genomics Platform"/>
            <consortium name="The Broad Institute Genome Sequencing Center for Infectious Disease"/>
            <person name="Cuomo C.A."/>
            <person name="Sanscrainte N.D."/>
            <person name="Goldberg J.M."/>
            <person name="Heiman D."/>
            <person name="Young S."/>
            <person name="Zeng Q."/>
            <person name="Becnel J.J."/>
            <person name="Birren B.W."/>
        </authorList>
    </citation>
    <scope>NUCLEOTIDE SEQUENCE [LARGE SCALE GENOMIC DNA]</scope>
    <source>
        <strain evidence="5">USNM 41457</strain>
    </source>
</reference>
<evidence type="ECO:0000256" key="3">
    <source>
        <dbReference type="ARBA" id="ARBA00023065"/>
    </source>
</evidence>
<dbReference type="HOGENOM" id="CLU_112121_1_0_1"/>
<dbReference type="EMBL" id="AFBI03000020">
    <property type="protein sequence ID" value="EJW04315.1"/>
    <property type="molecule type" value="Genomic_DNA"/>
</dbReference>
<dbReference type="Gene3D" id="6.10.250.1620">
    <property type="match status" value="1"/>
</dbReference>
<evidence type="ECO:0000313" key="5">
    <source>
        <dbReference type="Proteomes" id="UP000003163"/>
    </source>
</evidence>
<protein>
    <recommendedName>
        <fullName evidence="6">V-type proton ATPase subunit E</fullName>
    </recommendedName>
</protein>
<keyword evidence="5" id="KW-1185">Reference proteome</keyword>
<dbReference type="PANTHER" id="PTHR45715">
    <property type="entry name" value="ATPASE H+-TRANSPORTING V1 SUBUNIT E1A-RELATED"/>
    <property type="match status" value="1"/>
</dbReference>
<dbReference type="SUPFAM" id="SSF160527">
    <property type="entry name" value="V-type ATPase subunit E-like"/>
    <property type="match status" value="1"/>
</dbReference>
<evidence type="ECO:0000313" key="4">
    <source>
        <dbReference type="EMBL" id="EJW04315.1"/>
    </source>
</evidence>
<dbReference type="Pfam" id="PF01991">
    <property type="entry name" value="vATP-synt_E"/>
    <property type="match status" value="1"/>
</dbReference>
<dbReference type="OrthoDB" id="10263003at2759"/>
<gene>
    <name evidence="4" type="ORF">EDEG_01412</name>
</gene>
<dbReference type="STRING" id="1003232.J9DP38"/>
<proteinExistence type="inferred from homology"/>
<reference evidence="4 5" key="1">
    <citation type="submission" date="2011-08" db="EMBL/GenBank/DDBJ databases">
        <authorList>
            <person name="Liu Z.J."/>
            <person name="Shi F.L."/>
            <person name="Lu J.Q."/>
            <person name="Li M."/>
            <person name="Wang Z.L."/>
        </authorList>
    </citation>
    <scope>NUCLEOTIDE SEQUENCE [LARGE SCALE GENOMIC DNA]</scope>
    <source>
        <strain evidence="4 5">USNM 41457</strain>
    </source>
</reference>